<gene>
    <name evidence="1" type="ORF">acsn021_04050</name>
</gene>
<dbReference type="Proteomes" id="UP000515561">
    <property type="component" value="Chromosome"/>
</dbReference>
<dbReference type="RefSeq" id="WP_184094661.1">
    <property type="nucleotide sequence ID" value="NZ_AP023367.1"/>
</dbReference>
<name>A0A6S6QT59_9FIRM</name>
<evidence type="ECO:0000313" key="2">
    <source>
        <dbReference type="Proteomes" id="UP000515561"/>
    </source>
</evidence>
<protein>
    <submittedName>
        <fullName evidence="1">Uncharacterized protein</fullName>
    </submittedName>
</protein>
<evidence type="ECO:0000313" key="1">
    <source>
        <dbReference type="EMBL" id="BCJ92836.1"/>
    </source>
</evidence>
<dbReference type="AlphaFoldDB" id="A0A6S6QT59"/>
<sequence length="63" mass="7055">MNGLIENKKNPKTWGITQQEMNFADEYVMLYFHSPSIYAGMGVDAAKNAGYEIPVDDNKADVL</sequence>
<organism evidence="1 2">
    <name type="scientific">Anaerocolumna cellulosilytica</name>
    <dbReference type="NCBI Taxonomy" id="433286"/>
    <lineage>
        <taxon>Bacteria</taxon>
        <taxon>Bacillati</taxon>
        <taxon>Bacillota</taxon>
        <taxon>Clostridia</taxon>
        <taxon>Lachnospirales</taxon>
        <taxon>Lachnospiraceae</taxon>
        <taxon>Anaerocolumna</taxon>
    </lineage>
</organism>
<proteinExistence type="predicted"/>
<accession>A0A6S6QT59</accession>
<keyword evidence="2" id="KW-1185">Reference proteome</keyword>
<reference evidence="1 2" key="1">
    <citation type="journal article" date="2016" name="Int. J. Syst. Evol. Microbiol.">
        <title>Descriptions of Anaerotaenia torta gen. nov., sp. nov. and Anaerocolumna cellulosilytica gen. nov., sp. nov. isolated from a methanogenic reactor of cattle waste.</title>
        <authorList>
            <person name="Uek A."/>
            <person name="Ohtaki Y."/>
            <person name="Kaku N."/>
            <person name="Ueki K."/>
        </authorList>
    </citation>
    <scope>NUCLEOTIDE SEQUENCE [LARGE SCALE GENOMIC DNA]</scope>
    <source>
        <strain evidence="1 2">SN021</strain>
    </source>
</reference>
<dbReference type="KEGG" id="acel:acsn021_04050"/>
<dbReference type="EMBL" id="AP023367">
    <property type="protein sequence ID" value="BCJ92836.1"/>
    <property type="molecule type" value="Genomic_DNA"/>
</dbReference>